<proteinExistence type="predicted"/>
<reference evidence="1" key="1">
    <citation type="journal article" date="2014" name="Front. Microbiol.">
        <title>High frequency of phylogenetically diverse reductive dehalogenase-homologous genes in deep subseafloor sedimentary metagenomes.</title>
        <authorList>
            <person name="Kawai M."/>
            <person name="Futagami T."/>
            <person name="Toyoda A."/>
            <person name="Takaki Y."/>
            <person name="Nishi S."/>
            <person name="Hori S."/>
            <person name="Arai W."/>
            <person name="Tsubouchi T."/>
            <person name="Morono Y."/>
            <person name="Uchiyama I."/>
            <person name="Ito T."/>
            <person name="Fujiyama A."/>
            <person name="Inagaki F."/>
            <person name="Takami H."/>
        </authorList>
    </citation>
    <scope>NUCLEOTIDE SEQUENCE</scope>
    <source>
        <strain evidence="1">Expedition CK06-06</strain>
    </source>
</reference>
<feature type="non-terminal residue" evidence="1">
    <location>
        <position position="187"/>
    </location>
</feature>
<gene>
    <name evidence="1" type="ORF">S01H1_03294</name>
</gene>
<feature type="non-terminal residue" evidence="1">
    <location>
        <position position="1"/>
    </location>
</feature>
<name>X0SKC2_9ZZZZ</name>
<comment type="caution">
    <text evidence="1">The sequence shown here is derived from an EMBL/GenBank/DDBJ whole genome shotgun (WGS) entry which is preliminary data.</text>
</comment>
<protein>
    <submittedName>
        <fullName evidence="1">Uncharacterized protein</fullName>
    </submittedName>
</protein>
<sequence length="187" mass="21250">TYIFDESTSNFFVTYAEPGEIRINRENSKIEQKGATADVILEVENVGNYEANLEEFYVNTEQNTYEATSYISGSSILRPGEKATVRVENVIGEFNPAESYLKGNLVGVKTSQGVYDEVIFSYNSEDYKLSILNEDRRLAPENLATSSPDTYRFHIPVDYKNTKTYAYTNETIKIRLKNRGSKLFGID</sequence>
<accession>X0SKC2</accession>
<dbReference type="AlphaFoldDB" id="X0SKC2"/>
<dbReference type="EMBL" id="BARS01001788">
    <property type="protein sequence ID" value="GAF76337.1"/>
    <property type="molecule type" value="Genomic_DNA"/>
</dbReference>
<evidence type="ECO:0000313" key="1">
    <source>
        <dbReference type="EMBL" id="GAF76337.1"/>
    </source>
</evidence>
<organism evidence="1">
    <name type="scientific">marine sediment metagenome</name>
    <dbReference type="NCBI Taxonomy" id="412755"/>
    <lineage>
        <taxon>unclassified sequences</taxon>
        <taxon>metagenomes</taxon>
        <taxon>ecological metagenomes</taxon>
    </lineage>
</organism>